<sequence>MSTLDEDIDTLARRIERQIRRNEATIAALPTFDVEWRQPVDPSTPDGDELFS</sequence>
<dbReference type="Proteomes" id="UP000243250">
    <property type="component" value="Unassembled WGS sequence"/>
</dbReference>
<gene>
    <name evidence="1" type="ORF">SAMN04488124_1141</name>
</gene>
<name>A0A1I6GJM4_9EURY</name>
<accession>A0A1I6GJM4</accession>
<keyword evidence="2" id="KW-1185">Reference proteome</keyword>
<evidence type="ECO:0000313" key="2">
    <source>
        <dbReference type="Proteomes" id="UP000243250"/>
    </source>
</evidence>
<dbReference type="AlphaFoldDB" id="A0A1I6GJM4"/>
<dbReference type="STRING" id="555875.SAMN04488124_1141"/>
<proteinExistence type="predicted"/>
<dbReference type="RefSeq" id="WP_175501397.1">
    <property type="nucleotide sequence ID" value="NZ_FOYS01000002.1"/>
</dbReference>
<protein>
    <submittedName>
        <fullName evidence="1">Uncharacterized protein</fullName>
    </submittedName>
</protein>
<organism evidence="1 2">
    <name type="scientific">Halogeometricum limi</name>
    <dbReference type="NCBI Taxonomy" id="555875"/>
    <lineage>
        <taxon>Archaea</taxon>
        <taxon>Methanobacteriati</taxon>
        <taxon>Methanobacteriota</taxon>
        <taxon>Stenosarchaea group</taxon>
        <taxon>Halobacteria</taxon>
        <taxon>Halobacteriales</taxon>
        <taxon>Haloferacaceae</taxon>
        <taxon>Halogeometricum</taxon>
    </lineage>
</organism>
<dbReference type="EMBL" id="FOYS01000002">
    <property type="protein sequence ID" value="SFR42356.1"/>
    <property type="molecule type" value="Genomic_DNA"/>
</dbReference>
<evidence type="ECO:0000313" key="1">
    <source>
        <dbReference type="EMBL" id="SFR42356.1"/>
    </source>
</evidence>
<dbReference type="OrthoDB" id="281725at2157"/>
<reference evidence="2" key="1">
    <citation type="submission" date="2016-10" db="EMBL/GenBank/DDBJ databases">
        <authorList>
            <person name="Varghese N."/>
            <person name="Submissions S."/>
        </authorList>
    </citation>
    <scope>NUCLEOTIDE SEQUENCE [LARGE SCALE GENOMIC DNA]</scope>
    <source>
        <strain evidence="2">CGMCC 1.8711</strain>
    </source>
</reference>